<dbReference type="GO" id="GO:0008700">
    <property type="term" value="F:(R,S)-4-hydroxy-2-oxoglutarate aldolase activity"/>
    <property type="evidence" value="ECO:0007669"/>
    <property type="project" value="UniProtKB-EC"/>
</dbReference>
<feature type="non-terminal residue" evidence="1">
    <location>
        <position position="1"/>
    </location>
</feature>
<dbReference type="Proteomes" id="UP000298325">
    <property type="component" value="Unassembled WGS sequence"/>
</dbReference>
<keyword evidence="2" id="KW-1185">Reference proteome</keyword>
<dbReference type="AlphaFoldDB" id="A0A4Z1BF73"/>
<sequence length="35" mass="3538">NVTAVGGTWLTPGGLVAAGDWDGISEIVRGRLADL</sequence>
<name>A0A4Z1BF73_9GAMM</name>
<keyword evidence="1" id="KW-0456">Lyase</keyword>
<dbReference type="GO" id="GO:0008675">
    <property type="term" value="F:2-dehydro-3-deoxy-phosphogluconate aldolase activity"/>
    <property type="evidence" value="ECO:0007669"/>
    <property type="project" value="UniProtKB-EC"/>
</dbReference>
<evidence type="ECO:0000313" key="1">
    <source>
        <dbReference type="EMBL" id="TGN37655.1"/>
    </source>
</evidence>
<accession>A0A4Z1BF73</accession>
<proteinExistence type="predicted"/>
<dbReference type="EC" id="4.1.3.16" evidence="1"/>
<gene>
    <name evidence="1" type="ORF">E5Q11_17475</name>
</gene>
<comment type="caution">
    <text evidence="1">The sequence shown here is derived from an EMBL/GenBank/DDBJ whole genome shotgun (WGS) entry which is preliminary data.</text>
</comment>
<dbReference type="EC" id="4.1.2.14" evidence="1"/>
<protein>
    <submittedName>
        <fullName evidence="1">Keto-deoxy-phosphogluconate aldolase</fullName>
        <ecNumber evidence="1">4.1.2.14</ecNumber>
        <ecNumber evidence="1">4.1.3.16</ecNumber>
    </submittedName>
</protein>
<evidence type="ECO:0000313" key="2">
    <source>
        <dbReference type="Proteomes" id="UP000298325"/>
    </source>
</evidence>
<reference evidence="1 2" key="1">
    <citation type="submission" date="2019-04" db="EMBL/GenBank/DDBJ databases">
        <authorList>
            <person name="Park S."/>
            <person name="Yoon J.-H."/>
        </authorList>
    </citation>
    <scope>NUCLEOTIDE SEQUENCE [LARGE SCALE GENOMIC DNA]</scope>
    <source>
        <strain evidence="1 2">HJM-18</strain>
    </source>
</reference>
<dbReference type="EMBL" id="SRPF01000045">
    <property type="protein sequence ID" value="TGN37655.1"/>
    <property type="molecule type" value="Genomic_DNA"/>
</dbReference>
<organism evidence="1 2">
    <name type="scientific">Marinobacter confluentis</name>
    <dbReference type="NCBI Taxonomy" id="1697557"/>
    <lineage>
        <taxon>Bacteria</taxon>
        <taxon>Pseudomonadati</taxon>
        <taxon>Pseudomonadota</taxon>
        <taxon>Gammaproteobacteria</taxon>
        <taxon>Pseudomonadales</taxon>
        <taxon>Marinobacteraceae</taxon>
        <taxon>Marinobacter</taxon>
    </lineage>
</organism>